<name>A0ABR1JUY6_9AGAR</name>
<proteinExistence type="predicted"/>
<protein>
    <submittedName>
        <fullName evidence="1">Uncharacterized protein</fullName>
    </submittedName>
</protein>
<organism evidence="1 2">
    <name type="scientific">Marasmiellus scandens</name>
    <dbReference type="NCBI Taxonomy" id="2682957"/>
    <lineage>
        <taxon>Eukaryota</taxon>
        <taxon>Fungi</taxon>
        <taxon>Dikarya</taxon>
        <taxon>Basidiomycota</taxon>
        <taxon>Agaricomycotina</taxon>
        <taxon>Agaricomycetes</taxon>
        <taxon>Agaricomycetidae</taxon>
        <taxon>Agaricales</taxon>
        <taxon>Marasmiineae</taxon>
        <taxon>Omphalotaceae</taxon>
        <taxon>Marasmiellus</taxon>
    </lineage>
</organism>
<sequence>MMNCLPTDGVFVSFVPDFVASVAHFGNEELTAACKQLEVGQKKFVAFVESDSSNPAMPWKDYNSFHFWILWQGFDPLPAPMRQLGVRPDMLFPVLPNTNHPTSCLDHPPVSPSQPLPWKDCYVSGFVRLEVRCRTEWSETEISAPYQTTLRNAFRVSGQGEQDGSDVYAPLFTQKMLMRSRKGSFASELPPEDRVECGGIEEKDPDVLSEKTIIAISGHREFQDKVVVQFSTDLSSVDTVNHPDELYKVLARFERLKTELETNRKRRQIEEARKIDEEHFARYPAPSSLLASKSVSDKCESSPGFLKCFSPNSAFFI</sequence>
<dbReference type="EMBL" id="JBANRG010000004">
    <property type="protein sequence ID" value="KAK7467682.1"/>
    <property type="molecule type" value="Genomic_DNA"/>
</dbReference>
<evidence type="ECO:0000313" key="2">
    <source>
        <dbReference type="Proteomes" id="UP001498398"/>
    </source>
</evidence>
<gene>
    <name evidence="1" type="ORF">VKT23_004735</name>
</gene>
<comment type="caution">
    <text evidence="1">The sequence shown here is derived from an EMBL/GenBank/DDBJ whole genome shotgun (WGS) entry which is preliminary data.</text>
</comment>
<keyword evidence="2" id="KW-1185">Reference proteome</keyword>
<accession>A0ABR1JUY6</accession>
<dbReference type="Proteomes" id="UP001498398">
    <property type="component" value="Unassembled WGS sequence"/>
</dbReference>
<reference evidence="1 2" key="1">
    <citation type="submission" date="2024-01" db="EMBL/GenBank/DDBJ databases">
        <title>A draft genome for the cacao thread blight pathogen Marasmiellus scandens.</title>
        <authorList>
            <person name="Baruah I.K."/>
            <person name="Leung J."/>
            <person name="Bukari Y."/>
            <person name="Amoako-Attah I."/>
            <person name="Meinhardt L.W."/>
            <person name="Bailey B.A."/>
            <person name="Cohen S.P."/>
        </authorList>
    </citation>
    <scope>NUCLEOTIDE SEQUENCE [LARGE SCALE GENOMIC DNA]</scope>
    <source>
        <strain evidence="1 2">GH-19</strain>
    </source>
</reference>
<evidence type="ECO:0000313" key="1">
    <source>
        <dbReference type="EMBL" id="KAK7467682.1"/>
    </source>
</evidence>